<name>A0A5A7QPZ4_STRAF</name>
<sequence>MVKWGGPWREVVAVEDVAEENGEGKEKGKRKEKGSLSAMNERSVEPPSRRLPRRHLLQRRKWERRHRRLAAGDDIGGRLCLPTFYSSDFRQRLLHRSGCLAEARQRYNDGMVATELDTLASRRGREK</sequence>
<dbReference type="Proteomes" id="UP000325081">
    <property type="component" value="Unassembled WGS sequence"/>
</dbReference>
<organism evidence="2 3">
    <name type="scientific">Striga asiatica</name>
    <name type="common">Asiatic witchweed</name>
    <name type="synonym">Buchnera asiatica</name>
    <dbReference type="NCBI Taxonomy" id="4170"/>
    <lineage>
        <taxon>Eukaryota</taxon>
        <taxon>Viridiplantae</taxon>
        <taxon>Streptophyta</taxon>
        <taxon>Embryophyta</taxon>
        <taxon>Tracheophyta</taxon>
        <taxon>Spermatophyta</taxon>
        <taxon>Magnoliopsida</taxon>
        <taxon>eudicotyledons</taxon>
        <taxon>Gunneridae</taxon>
        <taxon>Pentapetalae</taxon>
        <taxon>asterids</taxon>
        <taxon>lamiids</taxon>
        <taxon>Lamiales</taxon>
        <taxon>Orobanchaceae</taxon>
        <taxon>Buchnereae</taxon>
        <taxon>Striga</taxon>
    </lineage>
</organism>
<gene>
    <name evidence="2" type="ORF">STAS_24218</name>
</gene>
<protein>
    <submittedName>
        <fullName evidence="2">Metal transporter CNNM4</fullName>
    </submittedName>
</protein>
<evidence type="ECO:0000256" key="1">
    <source>
        <dbReference type="SAM" id="MobiDB-lite"/>
    </source>
</evidence>
<dbReference type="AlphaFoldDB" id="A0A5A7QPZ4"/>
<feature type="region of interest" description="Disordered" evidence="1">
    <location>
        <begin position="15"/>
        <end position="52"/>
    </location>
</feature>
<dbReference type="EMBL" id="BKCP01007737">
    <property type="protein sequence ID" value="GER47149.1"/>
    <property type="molecule type" value="Genomic_DNA"/>
</dbReference>
<accession>A0A5A7QPZ4</accession>
<keyword evidence="3" id="KW-1185">Reference proteome</keyword>
<evidence type="ECO:0000313" key="2">
    <source>
        <dbReference type="EMBL" id="GER47149.1"/>
    </source>
</evidence>
<reference evidence="3" key="1">
    <citation type="journal article" date="2019" name="Curr. Biol.">
        <title>Genome Sequence of Striga asiatica Provides Insight into the Evolution of Plant Parasitism.</title>
        <authorList>
            <person name="Yoshida S."/>
            <person name="Kim S."/>
            <person name="Wafula E.K."/>
            <person name="Tanskanen J."/>
            <person name="Kim Y.M."/>
            <person name="Honaas L."/>
            <person name="Yang Z."/>
            <person name="Spallek T."/>
            <person name="Conn C.E."/>
            <person name="Ichihashi Y."/>
            <person name="Cheong K."/>
            <person name="Cui S."/>
            <person name="Der J.P."/>
            <person name="Gundlach H."/>
            <person name="Jiao Y."/>
            <person name="Hori C."/>
            <person name="Ishida J.K."/>
            <person name="Kasahara H."/>
            <person name="Kiba T."/>
            <person name="Kim M.S."/>
            <person name="Koo N."/>
            <person name="Laohavisit A."/>
            <person name="Lee Y.H."/>
            <person name="Lumba S."/>
            <person name="McCourt P."/>
            <person name="Mortimer J.C."/>
            <person name="Mutuku J.M."/>
            <person name="Nomura T."/>
            <person name="Sasaki-Sekimoto Y."/>
            <person name="Seto Y."/>
            <person name="Wang Y."/>
            <person name="Wakatake T."/>
            <person name="Sakakibara H."/>
            <person name="Demura T."/>
            <person name="Yamaguchi S."/>
            <person name="Yoneyama K."/>
            <person name="Manabe R.I."/>
            <person name="Nelson D.C."/>
            <person name="Schulman A.H."/>
            <person name="Timko M.P."/>
            <person name="dePamphilis C.W."/>
            <person name="Choi D."/>
            <person name="Shirasu K."/>
        </authorList>
    </citation>
    <scope>NUCLEOTIDE SEQUENCE [LARGE SCALE GENOMIC DNA]</scope>
    <source>
        <strain evidence="3">cv. UVA1</strain>
    </source>
</reference>
<comment type="caution">
    <text evidence="2">The sequence shown here is derived from an EMBL/GenBank/DDBJ whole genome shotgun (WGS) entry which is preliminary data.</text>
</comment>
<evidence type="ECO:0000313" key="3">
    <source>
        <dbReference type="Proteomes" id="UP000325081"/>
    </source>
</evidence>
<proteinExistence type="predicted"/>